<gene>
    <name evidence="9" type="ORF">GXN74_09300</name>
</gene>
<feature type="coiled-coil region" evidence="7">
    <location>
        <begin position="60"/>
        <end position="124"/>
    </location>
</feature>
<evidence type="ECO:0000256" key="3">
    <source>
        <dbReference type="ARBA" id="ARBA00022490"/>
    </source>
</evidence>
<dbReference type="PANTHER" id="PTHR35794:SF2">
    <property type="entry name" value="CELL DIVISION PROTEIN DIVIVA"/>
    <property type="match status" value="1"/>
</dbReference>
<reference evidence="9 10" key="1">
    <citation type="submission" date="2020-01" db="EMBL/GenBank/DDBJ databases">
        <title>Anaeroalcalibacter tamaniensis gen. nov., sp. nov., moderately halophilic strictly anaerobic fermenter bacterium from mud volcano of Taman peninsula.</title>
        <authorList>
            <person name="Frolova A."/>
            <person name="Merkel A.Y."/>
            <person name="Slobodkin A.I."/>
        </authorList>
    </citation>
    <scope>NUCLEOTIDE SEQUENCE [LARGE SCALE GENOMIC DNA]</scope>
    <source>
        <strain evidence="9 10">F-3ap</strain>
    </source>
</reference>
<dbReference type="EMBL" id="JAAEEH010000024">
    <property type="protein sequence ID" value="NDL67935.1"/>
    <property type="molecule type" value="Genomic_DNA"/>
</dbReference>
<dbReference type="Gene3D" id="6.10.250.660">
    <property type="match status" value="1"/>
</dbReference>
<dbReference type="NCBIfam" id="TIGR03544">
    <property type="entry name" value="DivI1A_domain"/>
    <property type="match status" value="1"/>
</dbReference>
<keyword evidence="10" id="KW-1185">Reference proteome</keyword>
<dbReference type="AlphaFoldDB" id="A0A7X5HWG7"/>
<comment type="subcellular location">
    <subcellularLocation>
        <location evidence="1">Cytoplasm</location>
    </subcellularLocation>
</comment>
<keyword evidence="3" id="KW-0963">Cytoplasm</keyword>
<dbReference type="Proteomes" id="UP000461585">
    <property type="component" value="Unassembled WGS sequence"/>
</dbReference>
<dbReference type="GO" id="GO:0005737">
    <property type="term" value="C:cytoplasm"/>
    <property type="evidence" value="ECO:0007669"/>
    <property type="project" value="UniProtKB-SubCell"/>
</dbReference>
<evidence type="ECO:0000256" key="5">
    <source>
        <dbReference type="ARBA" id="ARBA00023054"/>
    </source>
</evidence>
<dbReference type="PANTHER" id="PTHR35794">
    <property type="entry name" value="CELL DIVISION PROTEIN DIVIVA"/>
    <property type="match status" value="1"/>
</dbReference>
<dbReference type="InterPro" id="IPR007793">
    <property type="entry name" value="DivIVA_fam"/>
</dbReference>
<dbReference type="RefSeq" id="WP_162370659.1">
    <property type="nucleotide sequence ID" value="NZ_JAAEEH010000024.1"/>
</dbReference>
<accession>A0A7X5HWG7</accession>
<dbReference type="GO" id="GO:0051301">
    <property type="term" value="P:cell division"/>
    <property type="evidence" value="ECO:0007669"/>
    <property type="project" value="UniProtKB-KW"/>
</dbReference>
<proteinExistence type="inferred from homology"/>
<organism evidence="9 10">
    <name type="scientific">Anaerotalea alkaliphila</name>
    <dbReference type="NCBI Taxonomy" id="2662126"/>
    <lineage>
        <taxon>Bacteria</taxon>
        <taxon>Bacillati</taxon>
        <taxon>Bacillota</taxon>
        <taxon>Clostridia</taxon>
        <taxon>Eubacteriales</taxon>
        <taxon>Anaerotalea</taxon>
    </lineage>
</organism>
<keyword evidence="5 7" id="KW-0175">Coiled coil</keyword>
<feature type="region of interest" description="Disordered" evidence="8">
    <location>
        <begin position="156"/>
        <end position="183"/>
    </location>
</feature>
<name>A0A7X5HWG7_9FIRM</name>
<comment type="similarity">
    <text evidence="2">Belongs to the DivIVA family.</text>
</comment>
<evidence type="ECO:0000256" key="1">
    <source>
        <dbReference type="ARBA" id="ARBA00004496"/>
    </source>
</evidence>
<evidence type="ECO:0000313" key="10">
    <source>
        <dbReference type="Proteomes" id="UP000461585"/>
    </source>
</evidence>
<evidence type="ECO:0000256" key="6">
    <source>
        <dbReference type="ARBA" id="ARBA00023306"/>
    </source>
</evidence>
<sequence>MLTPLDIESKQFSKAAVGGYNVSEVRKFMREILNSYEKAYKENIEMRDKVNILNEGIQYYKTLEETLQNTLIMAEKMAEETKQSARTKAELMEKEAEANARKIVADAKAEVLQLQQMVDGLKKNYEVSKIQIQQFLKIQMEMIQNDSFLTGIQAEEKPNDEPLPTDMDTLSWNLEEPLENLDD</sequence>
<keyword evidence="6" id="KW-0131">Cell cycle</keyword>
<keyword evidence="4" id="KW-0132">Cell division</keyword>
<evidence type="ECO:0000256" key="4">
    <source>
        <dbReference type="ARBA" id="ARBA00022618"/>
    </source>
</evidence>
<comment type="caution">
    <text evidence="9">The sequence shown here is derived from an EMBL/GenBank/DDBJ whole genome shotgun (WGS) entry which is preliminary data.</text>
</comment>
<evidence type="ECO:0000256" key="2">
    <source>
        <dbReference type="ARBA" id="ARBA00009008"/>
    </source>
</evidence>
<dbReference type="Pfam" id="PF05103">
    <property type="entry name" value="DivIVA"/>
    <property type="match status" value="1"/>
</dbReference>
<protein>
    <submittedName>
        <fullName evidence="9">DivIVA domain-containing protein</fullName>
    </submittedName>
</protein>
<evidence type="ECO:0000256" key="8">
    <source>
        <dbReference type="SAM" id="MobiDB-lite"/>
    </source>
</evidence>
<dbReference type="InterPro" id="IPR019933">
    <property type="entry name" value="DivIVA_domain"/>
</dbReference>
<evidence type="ECO:0000256" key="7">
    <source>
        <dbReference type="SAM" id="Coils"/>
    </source>
</evidence>
<evidence type="ECO:0000313" key="9">
    <source>
        <dbReference type="EMBL" id="NDL67935.1"/>
    </source>
</evidence>